<keyword evidence="4" id="KW-1015">Disulfide bond</keyword>
<evidence type="ECO:0000313" key="7">
    <source>
        <dbReference type="WBParaSite" id="MBELARI_LOCUS7415"/>
    </source>
</evidence>
<dbReference type="WBParaSite" id="MBELARI_LOCUS7415">
    <property type="protein sequence ID" value="MBELARI_LOCUS7415"/>
    <property type="gene ID" value="MBELARI_LOCUS7415"/>
</dbReference>
<keyword evidence="6" id="KW-1185">Reference proteome</keyword>
<dbReference type="AlphaFoldDB" id="A0AAF3FKZ1"/>
<keyword evidence="3" id="KW-0964">Secreted</keyword>
<organism evidence="6 7">
    <name type="scientific">Mesorhabditis belari</name>
    <dbReference type="NCBI Taxonomy" id="2138241"/>
    <lineage>
        <taxon>Eukaryota</taxon>
        <taxon>Metazoa</taxon>
        <taxon>Ecdysozoa</taxon>
        <taxon>Nematoda</taxon>
        <taxon>Chromadorea</taxon>
        <taxon>Rhabditida</taxon>
        <taxon>Rhabditina</taxon>
        <taxon>Rhabditomorpha</taxon>
        <taxon>Rhabditoidea</taxon>
        <taxon>Rhabditidae</taxon>
        <taxon>Mesorhabditinae</taxon>
        <taxon>Mesorhabditis</taxon>
    </lineage>
</organism>
<evidence type="ECO:0000256" key="3">
    <source>
        <dbReference type="ARBA" id="ARBA00022525"/>
    </source>
</evidence>
<reference evidence="7" key="1">
    <citation type="submission" date="2024-02" db="UniProtKB">
        <authorList>
            <consortium name="WormBaseParasite"/>
        </authorList>
    </citation>
    <scope>IDENTIFICATION</scope>
</reference>
<evidence type="ECO:0000256" key="1">
    <source>
        <dbReference type="ARBA" id="ARBA00004613"/>
    </source>
</evidence>
<evidence type="ECO:0000256" key="5">
    <source>
        <dbReference type="SAM" id="SignalP"/>
    </source>
</evidence>
<keyword evidence="5" id="KW-0732">Signal</keyword>
<evidence type="ECO:0000256" key="2">
    <source>
        <dbReference type="ARBA" id="ARBA00010366"/>
    </source>
</evidence>
<feature type="chain" id="PRO_5041930851" evidence="5">
    <location>
        <begin position="21"/>
        <end position="97"/>
    </location>
</feature>
<dbReference type="Proteomes" id="UP000887575">
    <property type="component" value="Unassembled WGS sequence"/>
</dbReference>
<proteinExistence type="inferred from homology"/>
<sequence length="97" mass="10917">MNAYLMSLLLSATVISQIEASTCYKNWSRCTPQTSFWTGILWKTCSEYCQKCGGRESGGCRRVNNKECSGGYQCQCSGRNIRKSSDWMTKITCKMGL</sequence>
<dbReference type="GO" id="GO:0006952">
    <property type="term" value="P:defense response"/>
    <property type="evidence" value="ECO:0007669"/>
    <property type="project" value="InterPro"/>
</dbReference>
<name>A0AAF3FKZ1_9BILA</name>
<dbReference type="Gene3D" id="3.30.30.100">
    <property type="match status" value="1"/>
</dbReference>
<comment type="subcellular location">
    <subcellularLocation>
        <location evidence="1">Secreted</location>
    </subcellularLocation>
</comment>
<protein>
    <submittedName>
        <fullName evidence="7">Theromacin</fullName>
    </submittedName>
</protein>
<dbReference type="InterPro" id="IPR038456">
    <property type="entry name" value="Macin_sf"/>
</dbReference>
<accession>A0AAF3FKZ1</accession>
<dbReference type="GO" id="GO:0005576">
    <property type="term" value="C:extracellular region"/>
    <property type="evidence" value="ECO:0007669"/>
    <property type="project" value="UniProtKB-SubCell"/>
</dbReference>
<dbReference type="InterPro" id="IPR029230">
    <property type="entry name" value="Macin"/>
</dbReference>
<comment type="similarity">
    <text evidence="2">Belongs to the macin family.</text>
</comment>
<evidence type="ECO:0000313" key="6">
    <source>
        <dbReference type="Proteomes" id="UP000887575"/>
    </source>
</evidence>
<feature type="signal peptide" evidence="5">
    <location>
        <begin position="1"/>
        <end position="20"/>
    </location>
</feature>
<dbReference type="Pfam" id="PF14865">
    <property type="entry name" value="Macin"/>
    <property type="match status" value="1"/>
</dbReference>
<evidence type="ECO:0000256" key="4">
    <source>
        <dbReference type="ARBA" id="ARBA00023157"/>
    </source>
</evidence>